<gene>
    <name evidence="2" type="ORF">K435DRAFT_55679</name>
</gene>
<reference evidence="2 3" key="1">
    <citation type="journal article" date="2019" name="Nat. Ecol. Evol.">
        <title>Megaphylogeny resolves global patterns of mushroom evolution.</title>
        <authorList>
            <person name="Varga T."/>
            <person name="Krizsan K."/>
            <person name="Foldi C."/>
            <person name="Dima B."/>
            <person name="Sanchez-Garcia M."/>
            <person name="Sanchez-Ramirez S."/>
            <person name="Szollosi G.J."/>
            <person name="Szarkandi J.G."/>
            <person name="Papp V."/>
            <person name="Albert L."/>
            <person name="Andreopoulos W."/>
            <person name="Angelini C."/>
            <person name="Antonin V."/>
            <person name="Barry K.W."/>
            <person name="Bougher N.L."/>
            <person name="Buchanan P."/>
            <person name="Buyck B."/>
            <person name="Bense V."/>
            <person name="Catcheside P."/>
            <person name="Chovatia M."/>
            <person name="Cooper J."/>
            <person name="Damon W."/>
            <person name="Desjardin D."/>
            <person name="Finy P."/>
            <person name="Geml J."/>
            <person name="Haridas S."/>
            <person name="Hughes K."/>
            <person name="Justo A."/>
            <person name="Karasinski D."/>
            <person name="Kautmanova I."/>
            <person name="Kiss B."/>
            <person name="Kocsube S."/>
            <person name="Kotiranta H."/>
            <person name="LaButti K.M."/>
            <person name="Lechner B.E."/>
            <person name="Liimatainen K."/>
            <person name="Lipzen A."/>
            <person name="Lukacs Z."/>
            <person name="Mihaltcheva S."/>
            <person name="Morgado L.N."/>
            <person name="Niskanen T."/>
            <person name="Noordeloos M.E."/>
            <person name="Ohm R.A."/>
            <person name="Ortiz-Santana B."/>
            <person name="Ovrebo C."/>
            <person name="Racz N."/>
            <person name="Riley R."/>
            <person name="Savchenko A."/>
            <person name="Shiryaev A."/>
            <person name="Soop K."/>
            <person name="Spirin V."/>
            <person name="Szebenyi C."/>
            <person name="Tomsovsky M."/>
            <person name="Tulloss R.E."/>
            <person name="Uehling J."/>
            <person name="Grigoriev I.V."/>
            <person name="Vagvolgyi C."/>
            <person name="Papp T."/>
            <person name="Martin F.M."/>
            <person name="Miettinen O."/>
            <person name="Hibbett D.S."/>
            <person name="Nagy L.G."/>
        </authorList>
    </citation>
    <scope>NUCLEOTIDE SEQUENCE [LARGE SCALE GENOMIC DNA]</scope>
    <source>
        <strain evidence="2 3">CBS 962.96</strain>
    </source>
</reference>
<feature type="compositionally biased region" description="Polar residues" evidence="1">
    <location>
        <begin position="19"/>
        <end position="30"/>
    </location>
</feature>
<evidence type="ECO:0000313" key="3">
    <source>
        <dbReference type="Proteomes" id="UP000297245"/>
    </source>
</evidence>
<protein>
    <submittedName>
        <fullName evidence="2">Uncharacterized protein</fullName>
    </submittedName>
</protein>
<proteinExistence type="predicted"/>
<organism evidence="2 3">
    <name type="scientific">Dendrothele bispora (strain CBS 962.96)</name>
    <dbReference type="NCBI Taxonomy" id="1314807"/>
    <lineage>
        <taxon>Eukaryota</taxon>
        <taxon>Fungi</taxon>
        <taxon>Dikarya</taxon>
        <taxon>Basidiomycota</taxon>
        <taxon>Agaricomycotina</taxon>
        <taxon>Agaricomycetes</taxon>
        <taxon>Agaricomycetidae</taxon>
        <taxon>Agaricales</taxon>
        <taxon>Agaricales incertae sedis</taxon>
        <taxon>Dendrothele</taxon>
    </lineage>
</organism>
<feature type="region of interest" description="Disordered" evidence="1">
    <location>
        <begin position="1"/>
        <end position="42"/>
    </location>
</feature>
<dbReference type="AlphaFoldDB" id="A0A4S8KRP8"/>
<accession>A0A4S8KRP8</accession>
<name>A0A4S8KRP8_DENBC</name>
<sequence>MPGTSVSSSHGQGQGNVRPRTTSTLSNVSMSPPREILGVSTSRPSLVVSSRPALPVLLSTAVSSSSYLASGLQDVAGLSRSPSSVMIVLPSQRQRDWVLSMSVRRASSTIGGVSGGAGGAGALGPIGVSASPTEVGTR</sequence>
<dbReference type="EMBL" id="ML180189">
    <property type="protein sequence ID" value="THU78457.1"/>
    <property type="molecule type" value="Genomic_DNA"/>
</dbReference>
<dbReference type="Proteomes" id="UP000297245">
    <property type="component" value="Unassembled WGS sequence"/>
</dbReference>
<feature type="compositionally biased region" description="Polar residues" evidence="1">
    <location>
        <begin position="1"/>
        <end position="11"/>
    </location>
</feature>
<evidence type="ECO:0000256" key="1">
    <source>
        <dbReference type="SAM" id="MobiDB-lite"/>
    </source>
</evidence>
<keyword evidence="3" id="KW-1185">Reference proteome</keyword>
<evidence type="ECO:0000313" key="2">
    <source>
        <dbReference type="EMBL" id="THU78457.1"/>
    </source>
</evidence>